<proteinExistence type="predicted"/>
<gene>
    <name evidence="1" type="ORF">OCBIM_22027725mg</name>
</gene>
<organism evidence="1">
    <name type="scientific">Octopus bimaculoides</name>
    <name type="common">California two-spotted octopus</name>
    <dbReference type="NCBI Taxonomy" id="37653"/>
    <lineage>
        <taxon>Eukaryota</taxon>
        <taxon>Metazoa</taxon>
        <taxon>Spiralia</taxon>
        <taxon>Lophotrochozoa</taxon>
        <taxon>Mollusca</taxon>
        <taxon>Cephalopoda</taxon>
        <taxon>Coleoidea</taxon>
        <taxon>Octopodiformes</taxon>
        <taxon>Octopoda</taxon>
        <taxon>Incirrata</taxon>
        <taxon>Octopodidae</taxon>
        <taxon>Octopus</taxon>
    </lineage>
</organism>
<dbReference type="EMBL" id="KQ420349">
    <property type="protein sequence ID" value="KOF80557.1"/>
    <property type="molecule type" value="Genomic_DNA"/>
</dbReference>
<protein>
    <submittedName>
        <fullName evidence="1">Uncharacterized protein</fullName>
    </submittedName>
</protein>
<dbReference type="AlphaFoldDB" id="A0A0L8GUH4"/>
<accession>A0A0L8GUH4</accession>
<sequence>MYYGKCYWDFCNETMITLRKVAHWTVEVTRSHIHDDFKGSFTTWHGELVNTKFGRNSRKSNVSFFLPTIFNYMSWLPFSAEGKFWLDKTVKMKNMETSEIYSCIFLNHLVIVHSLHGCFLTNDSTWKIELTSQSKLARHLLIISASVGVTGSEKNTSQTVVFGKLAYRPTVSSFINIPNKSISEVKIVFNSTGKTFHLTKIIMTKILTGEEYGCVNIHRTNAEKYTCKVLKGKISFDNEIKHVFPLVVTAIVSIKCRINNILN</sequence>
<dbReference type="OrthoDB" id="6197834at2759"/>
<name>A0A0L8GUH4_OCTBM</name>
<evidence type="ECO:0000313" key="1">
    <source>
        <dbReference type="EMBL" id="KOF80557.1"/>
    </source>
</evidence>
<reference evidence="1" key="1">
    <citation type="submission" date="2015-07" db="EMBL/GenBank/DDBJ databases">
        <title>MeaNS - Measles Nucleotide Surveillance Program.</title>
        <authorList>
            <person name="Tran T."/>
            <person name="Druce J."/>
        </authorList>
    </citation>
    <scope>NUCLEOTIDE SEQUENCE</scope>
    <source>
        <strain evidence="1">UCB-OBI-ISO-001</strain>
        <tissue evidence="1">Gonad</tissue>
    </source>
</reference>